<accession>A0A804JVU8</accession>
<keyword evidence="3" id="KW-1185">Reference proteome</keyword>
<evidence type="ECO:0000313" key="3">
    <source>
        <dbReference type="Proteomes" id="UP000012960"/>
    </source>
</evidence>
<reference evidence="2" key="2">
    <citation type="submission" date="2021-05" db="UniProtKB">
        <authorList>
            <consortium name="EnsemblPlants"/>
        </authorList>
    </citation>
    <scope>IDENTIFICATION</scope>
    <source>
        <strain evidence="2">subsp. malaccensis</strain>
    </source>
</reference>
<name>A0A804JVU8_MUSAM</name>
<dbReference type="Proteomes" id="UP000012960">
    <property type="component" value="Unplaced"/>
</dbReference>
<dbReference type="Gramene" id="Ma07_t14740.1">
    <property type="protein sequence ID" value="Ma07_p14740.1"/>
    <property type="gene ID" value="Ma07_g14740"/>
</dbReference>
<dbReference type="EMBL" id="HG996473">
    <property type="protein sequence ID" value="CAG1856618.1"/>
    <property type="molecule type" value="Genomic_DNA"/>
</dbReference>
<evidence type="ECO:0000313" key="1">
    <source>
        <dbReference type="EMBL" id="CAG1856618.1"/>
    </source>
</evidence>
<organism evidence="2 3">
    <name type="scientific">Musa acuminata subsp. malaccensis</name>
    <name type="common">Wild banana</name>
    <name type="synonym">Musa malaccensis</name>
    <dbReference type="NCBI Taxonomy" id="214687"/>
    <lineage>
        <taxon>Eukaryota</taxon>
        <taxon>Viridiplantae</taxon>
        <taxon>Streptophyta</taxon>
        <taxon>Embryophyta</taxon>
        <taxon>Tracheophyta</taxon>
        <taxon>Spermatophyta</taxon>
        <taxon>Magnoliopsida</taxon>
        <taxon>Liliopsida</taxon>
        <taxon>Zingiberales</taxon>
        <taxon>Musaceae</taxon>
        <taxon>Musa</taxon>
    </lineage>
</organism>
<dbReference type="EnsemblPlants" id="Ma07_t14740.1">
    <property type="protein sequence ID" value="Ma07_p14740.1"/>
    <property type="gene ID" value="Ma07_g14740"/>
</dbReference>
<dbReference type="InParanoid" id="A0A804JVU8"/>
<proteinExistence type="predicted"/>
<dbReference type="AlphaFoldDB" id="A0A804JVU8"/>
<reference evidence="1" key="1">
    <citation type="submission" date="2021-03" db="EMBL/GenBank/DDBJ databases">
        <authorList>
            <consortium name="Genoscope - CEA"/>
            <person name="William W."/>
        </authorList>
    </citation>
    <scope>NUCLEOTIDE SEQUENCE</scope>
    <source>
        <strain evidence="1">Doubled-haploid Pahang</strain>
    </source>
</reference>
<sequence>MVLLKTAQHFHMTSHRWKLQAFFCSSKHQESQRDAYLTSRDRDMSRAGTVCDRVDWHTKCQRVDEALISSSAVMVQADTTRMRIPPWI</sequence>
<protein>
    <submittedName>
        <fullName evidence="1">(wild Malaysian banana) hypothetical protein</fullName>
    </submittedName>
</protein>
<gene>
    <name evidence="1" type="ORF">GSMUA_40200.1</name>
</gene>
<evidence type="ECO:0000313" key="2">
    <source>
        <dbReference type="EnsemblPlants" id="Ma07_p14740.1"/>
    </source>
</evidence>